<dbReference type="GeneID" id="115884899"/>
<dbReference type="KEGG" id="soy:115884899"/>
<name>A0A6J2Y7C4_SITOR</name>
<evidence type="ECO:0000259" key="3">
    <source>
        <dbReference type="PROSITE" id="PS51845"/>
    </source>
</evidence>
<dbReference type="InterPro" id="IPR036971">
    <property type="entry name" value="PDEase_catalytic_dom_sf"/>
</dbReference>
<keyword evidence="4" id="KW-1185">Reference proteome</keyword>
<gene>
    <name evidence="5" type="primary">LOC115884899</name>
</gene>
<feature type="domain" description="PDEase" evidence="3">
    <location>
        <begin position="7"/>
        <end position="132"/>
    </location>
</feature>
<keyword evidence="2" id="KW-0378">Hydrolase</keyword>
<reference evidence="5" key="1">
    <citation type="submission" date="2025-08" db="UniProtKB">
        <authorList>
            <consortium name="RefSeq"/>
        </authorList>
    </citation>
    <scope>IDENTIFICATION</scope>
    <source>
        <tissue evidence="5">Gonads</tissue>
    </source>
</reference>
<dbReference type="AlphaFoldDB" id="A0A6J2Y7C4"/>
<dbReference type="InterPro" id="IPR002073">
    <property type="entry name" value="PDEase_catalytic_dom"/>
</dbReference>
<dbReference type="GO" id="GO:0004114">
    <property type="term" value="F:3',5'-cyclic-nucleotide phosphodiesterase activity"/>
    <property type="evidence" value="ECO:0007669"/>
    <property type="project" value="InterPro"/>
</dbReference>
<dbReference type="SUPFAM" id="SSF109604">
    <property type="entry name" value="HD-domain/PDEase-like"/>
    <property type="match status" value="1"/>
</dbReference>
<organism evidence="4 5">
    <name type="scientific">Sitophilus oryzae</name>
    <name type="common">Rice weevil</name>
    <name type="synonym">Curculio oryzae</name>
    <dbReference type="NCBI Taxonomy" id="7048"/>
    <lineage>
        <taxon>Eukaryota</taxon>
        <taxon>Metazoa</taxon>
        <taxon>Ecdysozoa</taxon>
        <taxon>Arthropoda</taxon>
        <taxon>Hexapoda</taxon>
        <taxon>Insecta</taxon>
        <taxon>Pterygota</taxon>
        <taxon>Neoptera</taxon>
        <taxon>Endopterygota</taxon>
        <taxon>Coleoptera</taxon>
        <taxon>Polyphaga</taxon>
        <taxon>Cucujiformia</taxon>
        <taxon>Curculionidae</taxon>
        <taxon>Dryophthorinae</taxon>
        <taxon>Sitophilus</taxon>
    </lineage>
</organism>
<dbReference type="PROSITE" id="PS51845">
    <property type="entry name" value="PDEASE_I_2"/>
    <property type="match status" value="1"/>
</dbReference>
<protein>
    <submittedName>
        <fullName evidence="5">cAMP and cAMP-inhibited cGMP 3',5'-cyclic phosphodiesterase 10A-like</fullName>
    </submittedName>
</protein>
<dbReference type="RefSeq" id="XP_030759512.1">
    <property type="nucleotide sequence ID" value="XM_030903652.1"/>
</dbReference>
<dbReference type="GO" id="GO:0046872">
    <property type="term" value="F:metal ion binding"/>
    <property type="evidence" value="ECO:0007669"/>
    <property type="project" value="UniProtKB-KW"/>
</dbReference>
<keyword evidence="1" id="KW-0479">Metal-binding</keyword>
<evidence type="ECO:0000256" key="2">
    <source>
        <dbReference type="ARBA" id="ARBA00022801"/>
    </source>
</evidence>
<evidence type="ECO:0000313" key="5">
    <source>
        <dbReference type="RefSeq" id="XP_030759512.1"/>
    </source>
</evidence>
<dbReference type="Gene3D" id="1.10.1300.10">
    <property type="entry name" value="3'5'-cyclic nucleotide phosphodiesterase, catalytic domain"/>
    <property type="match status" value="1"/>
</dbReference>
<dbReference type="GO" id="GO:0007165">
    <property type="term" value="P:signal transduction"/>
    <property type="evidence" value="ECO:0007669"/>
    <property type="project" value="InterPro"/>
</dbReference>
<evidence type="ECO:0000313" key="4">
    <source>
        <dbReference type="Proteomes" id="UP000504635"/>
    </source>
</evidence>
<dbReference type="PANTHER" id="PTHR11347">
    <property type="entry name" value="CYCLIC NUCLEOTIDE PHOSPHODIESTERASE"/>
    <property type="match status" value="1"/>
</dbReference>
<dbReference type="Proteomes" id="UP000504635">
    <property type="component" value="Unplaced"/>
</dbReference>
<sequence>MHKTGLLNESNMQLLSLQIKPCSHDIMNFLENTEVNIPSGFDDFRWYISVEEEPIMPQMVYHMLKTVVGFTDMNIGLLVDFILTVRKCYRPNPYHNWEHAFNVSHCMYNILLRNPALFTEVEVIYNRYQINF</sequence>
<dbReference type="InParanoid" id="A0A6J2Y7C4"/>
<evidence type="ECO:0000256" key="1">
    <source>
        <dbReference type="ARBA" id="ARBA00022723"/>
    </source>
</evidence>
<dbReference type="OrthoDB" id="546632at2759"/>
<proteinExistence type="predicted"/>
<accession>A0A6J2Y7C4</accession>